<keyword evidence="2" id="KW-1185">Reference proteome</keyword>
<evidence type="ECO:0000313" key="1">
    <source>
        <dbReference type="EMBL" id="RIB11728.1"/>
    </source>
</evidence>
<dbReference type="AlphaFoldDB" id="A0A397UQV9"/>
<protein>
    <submittedName>
        <fullName evidence="1">Uncharacterized protein</fullName>
    </submittedName>
</protein>
<evidence type="ECO:0000313" key="2">
    <source>
        <dbReference type="Proteomes" id="UP000266673"/>
    </source>
</evidence>
<dbReference type="Proteomes" id="UP000266673">
    <property type="component" value="Unassembled WGS sequence"/>
</dbReference>
<proteinExistence type="predicted"/>
<reference evidence="1 2" key="1">
    <citation type="submission" date="2018-06" db="EMBL/GenBank/DDBJ databases">
        <title>Comparative genomics reveals the genomic features of Rhizophagus irregularis, R. cerebriforme, R. diaphanum and Gigaspora rosea, and their symbiotic lifestyle signature.</title>
        <authorList>
            <person name="Morin E."/>
            <person name="San Clemente H."/>
            <person name="Chen E.C.H."/>
            <person name="De La Providencia I."/>
            <person name="Hainaut M."/>
            <person name="Kuo A."/>
            <person name="Kohler A."/>
            <person name="Murat C."/>
            <person name="Tang N."/>
            <person name="Roy S."/>
            <person name="Loubradou J."/>
            <person name="Henrissat B."/>
            <person name="Grigoriev I.V."/>
            <person name="Corradi N."/>
            <person name="Roux C."/>
            <person name="Martin F.M."/>
        </authorList>
    </citation>
    <scope>NUCLEOTIDE SEQUENCE [LARGE SCALE GENOMIC DNA]</scope>
    <source>
        <strain evidence="1 2">DAOM 194757</strain>
    </source>
</reference>
<dbReference type="EMBL" id="QKWP01001102">
    <property type="protein sequence ID" value="RIB11728.1"/>
    <property type="molecule type" value="Genomic_DNA"/>
</dbReference>
<sequence length="99" mass="11540">MEHAILIAIIDKIIPILEEYDIVLDIAIDSDLDSNKTLSNQTIQTMFVGSVLNNKLWNIIANHLRNKHNNCWPEVCWVVKNPDSELYNDIQYKDLEEFL</sequence>
<dbReference type="OrthoDB" id="2398651at2759"/>
<dbReference type="STRING" id="44941.A0A397UQV9"/>
<accession>A0A397UQV9</accession>
<name>A0A397UQV9_9GLOM</name>
<organism evidence="1 2">
    <name type="scientific">Gigaspora rosea</name>
    <dbReference type="NCBI Taxonomy" id="44941"/>
    <lineage>
        <taxon>Eukaryota</taxon>
        <taxon>Fungi</taxon>
        <taxon>Fungi incertae sedis</taxon>
        <taxon>Mucoromycota</taxon>
        <taxon>Glomeromycotina</taxon>
        <taxon>Glomeromycetes</taxon>
        <taxon>Diversisporales</taxon>
        <taxon>Gigasporaceae</taxon>
        <taxon>Gigaspora</taxon>
    </lineage>
</organism>
<gene>
    <name evidence="1" type="ORF">C2G38_2202706</name>
</gene>
<comment type="caution">
    <text evidence="1">The sequence shown here is derived from an EMBL/GenBank/DDBJ whole genome shotgun (WGS) entry which is preliminary data.</text>
</comment>